<sequence>MNEALFITLAFLIMMAIIVVAVLYLERHW</sequence>
<gene>
    <name evidence="2" type="ORF">NCTC11075_04827</name>
</gene>
<dbReference type="InterPro" id="IPR048192">
    <property type="entry name" value="YldA-like"/>
</dbReference>
<proteinExistence type="predicted"/>
<evidence type="ECO:0000256" key="1">
    <source>
        <dbReference type="SAM" id="Phobius"/>
    </source>
</evidence>
<feature type="transmembrane region" description="Helical" evidence="1">
    <location>
        <begin position="6"/>
        <end position="25"/>
    </location>
</feature>
<keyword evidence="1" id="KW-0472">Membrane</keyword>
<dbReference type="AlphaFoldDB" id="A0A336Q246"/>
<dbReference type="NCBIfam" id="NF041476">
    <property type="entry name" value="membrane_YldA"/>
    <property type="match status" value="1"/>
</dbReference>
<evidence type="ECO:0008006" key="4">
    <source>
        <dbReference type="Google" id="ProtNLM"/>
    </source>
</evidence>
<name>A0A336Q246_CITKO</name>
<accession>A0A336Q246</accession>
<dbReference type="Pfam" id="PF23689">
    <property type="entry name" value="YldA"/>
    <property type="match status" value="1"/>
</dbReference>
<protein>
    <recommendedName>
        <fullName evidence="4">Protein MgtR</fullName>
    </recommendedName>
</protein>
<keyword evidence="1" id="KW-1133">Transmembrane helix</keyword>
<keyword evidence="1" id="KW-0812">Transmembrane</keyword>
<dbReference type="EMBL" id="LR134204">
    <property type="protein sequence ID" value="VEB93927.1"/>
    <property type="molecule type" value="Genomic_DNA"/>
</dbReference>
<dbReference type="RefSeq" id="WP_275148965.1">
    <property type="nucleotide sequence ID" value="NZ_AP025640.1"/>
</dbReference>
<dbReference type="GeneID" id="80258102"/>
<evidence type="ECO:0000313" key="2">
    <source>
        <dbReference type="EMBL" id="VEB93927.1"/>
    </source>
</evidence>
<evidence type="ECO:0000313" key="3">
    <source>
        <dbReference type="Proteomes" id="UP000270272"/>
    </source>
</evidence>
<dbReference type="Proteomes" id="UP000270272">
    <property type="component" value="Chromosome"/>
</dbReference>
<organism evidence="2 3">
    <name type="scientific">Citrobacter koseri</name>
    <name type="common">Citrobacter diversus</name>
    <dbReference type="NCBI Taxonomy" id="545"/>
    <lineage>
        <taxon>Bacteria</taxon>
        <taxon>Pseudomonadati</taxon>
        <taxon>Pseudomonadota</taxon>
        <taxon>Gammaproteobacteria</taxon>
        <taxon>Enterobacterales</taxon>
        <taxon>Enterobacteriaceae</taxon>
        <taxon>Citrobacter</taxon>
    </lineage>
</organism>
<reference evidence="2 3" key="1">
    <citation type="submission" date="2018-12" db="EMBL/GenBank/DDBJ databases">
        <authorList>
            <consortium name="Pathogen Informatics"/>
        </authorList>
    </citation>
    <scope>NUCLEOTIDE SEQUENCE [LARGE SCALE GENOMIC DNA]</scope>
    <source>
        <strain evidence="2 3">NCTC11075</strain>
    </source>
</reference>